<dbReference type="InterPro" id="IPR020846">
    <property type="entry name" value="MFS_dom"/>
</dbReference>
<evidence type="ECO:0000259" key="8">
    <source>
        <dbReference type="PROSITE" id="PS50850"/>
    </source>
</evidence>
<feature type="transmembrane region" description="Helical" evidence="7">
    <location>
        <begin position="358"/>
        <end position="380"/>
    </location>
</feature>
<dbReference type="AlphaFoldDB" id="A0A9X3WV31"/>
<evidence type="ECO:0000256" key="2">
    <source>
        <dbReference type="ARBA" id="ARBA00022448"/>
    </source>
</evidence>
<dbReference type="InterPro" id="IPR036259">
    <property type="entry name" value="MFS_trans_sf"/>
</dbReference>
<evidence type="ECO:0000313" key="10">
    <source>
        <dbReference type="Proteomes" id="UP001145050"/>
    </source>
</evidence>
<evidence type="ECO:0000256" key="4">
    <source>
        <dbReference type="ARBA" id="ARBA00022692"/>
    </source>
</evidence>
<gene>
    <name evidence="9" type="ORF">NC797_16990</name>
</gene>
<feature type="transmembrane region" description="Helical" evidence="7">
    <location>
        <begin position="333"/>
        <end position="352"/>
    </location>
</feature>
<evidence type="ECO:0000313" key="9">
    <source>
        <dbReference type="EMBL" id="MDC3426195.1"/>
    </source>
</evidence>
<evidence type="ECO:0000256" key="6">
    <source>
        <dbReference type="ARBA" id="ARBA00023136"/>
    </source>
</evidence>
<keyword evidence="4 7" id="KW-0812">Transmembrane</keyword>
<feature type="domain" description="Major facilitator superfamily (MFS) profile" evidence="8">
    <location>
        <begin position="15"/>
        <end position="509"/>
    </location>
</feature>
<protein>
    <submittedName>
        <fullName evidence="9">DHA2 family efflux MFS transporter permease subunit</fullName>
    </submittedName>
</protein>
<keyword evidence="3" id="KW-1003">Cell membrane</keyword>
<organism evidence="9 10">
    <name type="scientific">Terrihalobacillus insolitus</name>
    <dbReference type="NCBI Taxonomy" id="2950438"/>
    <lineage>
        <taxon>Bacteria</taxon>
        <taxon>Bacillati</taxon>
        <taxon>Bacillota</taxon>
        <taxon>Bacilli</taxon>
        <taxon>Bacillales</taxon>
        <taxon>Bacillaceae</taxon>
        <taxon>Terrihalobacillus</taxon>
    </lineage>
</organism>
<accession>A0A9X3WV31</accession>
<dbReference type="PROSITE" id="PS50850">
    <property type="entry name" value="MFS"/>
    <property type="match status" value="1"/>
</dbReference>
<feature type="transmembrane region" description="Helical" evidence="7">
    <location>
        <begin position="268"/>
        <end position="293"/>
    </location>
</feature>
<feature type="transmembrane region" description="Helical" evidence="7">
    <location>
        <begin position="305"/>
        <end position="326"/>
    </location>
</feature>
<feature type="transmembrane region" description="Helical" evidence="7">
    <location>
        <begin position="12"/>
        <end position="31"/>
    </location>
</feature>
<evidence type="ECO:0000256" key="3">
    <source>
        <dbReference type="ARBA" id="ARBA00022475"/>
    </source>
</evidence>
<sequence>MNVDPQRKDVKKGPILVAILLGGFVAILNQTSMNVALPPVMNDFGIAANTAQWLTTAYMLVNGILIPITAFLMERFTTRKLFITAMTLFSIGTLISGLSPTFAMLIFGRVIQASGAGIMMPLMMNVVLSLFPPEKRGAAMGLVGVALVFGPAIGPTFSGWAIETYSWRVIFFSFLPIAILDIIIAAIWLKNVTRLSYPKIDLLAVFLSTVGFGGILYGFSEAGNDGWGSMTVQISLVLGMIGLALFVWRELTVETPMLEFRVFKYGMFGLTTVINGVVTMALFSAMVLVPIYVQNVRGFTALESGLLMLPGALIMGVMNPIVGKVFDKIGARWIVVTGLVITAITSWQFSFLTNSTTYSYIMVLYAMRLFGMSMLMMPIMTAGLNSLPSRLNSHGTAMTNTTRQVAGSIGIAFLVTVMSNRTDTHFADYSNELTSANPGFMAQLQDLGQKLTASAGLSPQVGQESAIQMIYGLVMKQSVIDGLNDAFLVATFITLVALFLAFFLRKTTPPDEN</sequence>
<feature type="transmembrane region" description="Helical" evidence="7">
    <location>
        <begin position="113"/>
        <end position="131"/>
    </location>
</feature>
<dbReference type="Gene3D" id="1.20.1250.20">
    <property type="entry name" value="MFS general substrate transporter like domains"/>
    <property type="match status" value="1"/>
</dbReference>
<dbReference type="NCBIfam" id="TIGR00711">
    <property type="entry name" value="efflux_EmrB"/>
    <property type="match status" value="1"/>
</dbReference>
<dbReference type="PANTHER" id="PTHR42718:SF24">
    <property type="entry name" value="MAJOR FACILITATOR SUPERFAMILY (MFS) PROFILE DOMAIN-CONTAINING PROTEIN"/>
    <property type="match status" value="1"/>
</dbReference>
<dbReference type="GO" id="GO:0022857">
    <property type="term" value="F:transmembrane transporter activity"/>
    <property type="evidence" value="ECO:0007669"/>
    <property type="project" value="InterPro"/>
</dbReference>
<dbReference type="SUPFAM" id="SSF103473">
    <property type="entry name" value="MFS general substrate transporter"/>
    <property type="match status" value="1"/>
</dbReference>
<feature type="transmembrane region" description="Helical" evidence="7">
    <location>
        <begin position="201"/>
        <end position="220"/>
    </location>
</feature>
<feature type="transmembrane region" description="Helical" evidence="7">
    <location>
        <begin position="85"/>
        <end position="107"/>
    </location>
</feature>
<dbReference type="InterPro" id="IPR011701">
    <property type="entry name" value="MFS"/>
</dbReference>
<feature type="transmembrane region" description="Helical" evidence="7">
    <location>
        <begin position="169"/>
        <end position="189"/>
    </location>
</feature>
<dbReference type="Gene3D" id="1.20.1720.10">
    <property type="entry name" value="Multidrug resistance protein D"/>
    <property type="match status" value="1"/>
</dbReference>
<dbReference type="GO" id="GO:0005886">
    <property type="term" value="C:plasma membrane"/>
    <property type="evidence" value="ECO:0007669"/>
    <property type="project" value="UniProtKB-SubCell"/>
</dbReference>
<dbReference type="PRINTS" id="PR01036">
    <property type="entry name" value="TCRTETB"/>
</dbReference>
<keyword evidence="2" id="KW-0813">Transport</keyword>
<comment type="caution">
    <text evidence="9">The sequence shown here is derived from an EMBL/GenBank/DDBJ whole genome shotgun (WGS) entry which is preliminary data.</text>
</comment>
<feature type="transmembrane region" description="Helical" evidence="7">
    <location>
        <begin position="138"/>
        <end position="157"/>
    </location>
</feature>
<feature type="transmembrane region" description="Helical" evidence="7">
    <location>
        <begin position="486"/>
        <end position="504"/>
    </location>
</feature>
<evidence type="ECO:0000256" key="5">
    <source>
        <dbReference type="ARBA" id="ARBA00022989"/>
    </source>
</evidence>
<name>A0A9X3WV31_9BACI</name>
<keyword evidence="6 7" id="KW-0472">Membrane</keyword>
<dbReference type="Proteomes" id="UP001145050">
    <property type="component" value="Unassembled WGS sequence"/>
</dbReference>
<keyword evidence="10" id="KW-1185">Reference proteome</keyword>
<dbReference type="PANTHER" id="PTHR42718">
    <property type="entry name" value="MAJOR FACILITATOR SUPERFAMILY MULTIDRUG TRANSPORTER MFSC"/>
    <property type="match status" value="1"/>
</dbReference>
<reference evidence="9" key="1">
    <citation type="submission" date="2022-06" db="EMBL/GenBank/DDBJ databases">
        <title>Aquibacillus sp. a new bacterium isolated from soil saline samples.</title>
        <authorList>
            <person name="Galisteo C."/>
            <person name="De La Haba R."/>
            <person name="Sanchez-Porro C."/>
            <person name="Ventosa A."/>
        </authorList>
    </citation>
    <scope>NUCLEOTIDE SEQUENCE</scope>
    <source>
        <strain evidence="9">3ASR75-11</strain>
    </source>
</reference>
<dbReference type="EMBL" id="JAMQKB010000033">
    <property type="protein sequence ID" value="MDC3426195.1"/>
    <property type="molecule type" value="Genomic_DNA"/>
</dbReference>
<dbReference type="CDD" id="cd17503">
    <property type="entry name" value="MFS_LmrB_MDR_like"/>
    <property type="match status" value="1"/>
</dbReference>
<evidence type="ECO:0000256" key="1">
    <source>
        <dbReference type="ARBA" id="ARBA00004651"/>
    </source>
</evidence>
<comment type="subcellular location">
    <subcellularLocation>
        <location evidence="1">Cell membrane</location>
        <topology evidence="1">Multi-pass membrane protein</topology>
    </subcellularLocation>
</comment>
<feature type="transmembrane region" description="Helical" evidence="7">
    <location>
        <begin position="226"/>
        <end position="248"/>
    </location>
</feature>
<dbReference type="InterPro" id="IPR004638">
    <property type="entry name" value="EmrB-like"/>
</dbReference>
<proteinExistence type="predicted"/>
<evidence type="ECO:0000256" key="7">
    <source>
        <dbReference type="SAM" id="Phobius"/>
    </source>
</evidence>
<keyword evidence="5 7" id="KW-1133">Transmembrane helix</keyword>
<dbReference type="Pfam" id="PF07690">
    <property type="entry name" value="MFS_1"/>
    <property type="match status" value="1"/>
</dbReference>
<feature type="transmembrane region" description="Helical" evidence="7">
    <location>
        <begin position="51"/>
        <end position="73"/>
    </location>
</feature>